<dbReference type="GO" id="GO:0016853">
    <property type="term" value="F:isomerase activity"/>
    <property type="evidence" value="ECO:0007669"/>
    <property type="project" value="UniProtKB-KW"/>
</dbReference>
<comment type="catalytic activity">
    <reaction evidence="1">
        <text>2-hydroxychromene-2-carboxylate = (3E)-4-(2-hydroxyphenyl)-2-oxobut-3-enoate</text>
        <dbReference type="Rhea" id="RHEA:27401"/>
        <dbReference type="ChEBI" id="CHEBI:59350"/>
        <dbReference type="ChEBI" id="CHEBI:59353"/>
        <dbReference type="EC" id="5.99.1.4"/>
    </reaction>
</comment>
<dbReference type="Gene3D" id="3.40.30.10">
    <property type="entry name" value="Glutaredoxin"/>
    <property type="match status" value="1"/>
</dbReference>
<evidence type="ECO:0000256" key="1">
    <source>
        <dbReference type="PIRNR" id="PIRNR006386"/>
    </source>
</evidence>
<protein>
    <recommendedName>
        <fullName evidence="1">2-hydroxychromene-2-carboxylate isomerase</fullName>
        <ecNumber evidence="1">5.99.1.4</ecNumber>
    </recommendedName>
</protein>
<feature type="domain" description="DSBA-like thioredoxin" evidence="2">
    <location>
        <begin position="4"/>
        <end position="197"/>
    </location>
</feature>
<dbReference type="EC" id="5.99.1.4" evidence="1"/>
<dbReference type="PIRSF" id="PIRSF006386">
    <property type="entry name" value="HCCAis_GSTk"/>
    <property type="match status" value="1"/>
</dbReference>
<dbReference type="InterPro" id="IPR044087">
    <property type="entry name" value="NahD-like"/>
</dbReference>
<dbReference type="PANTHER" id="PTHR42943:SF13">
    <property type="entry name" value="GLUTATHIONE S-TRANSFERASE KAPPA-RELATED"/>
    <property type="match status" value="1"/>
</dbReference>
<gene>
    <name evidence="3" type="ORF">K9B37_20370</name>
</gene>
<proteinExistence type="inferred from homology"/>
<dbReference type="InterPro" id="IPR014440">
    <property type="entry name" value="HCCAis_GSTk"/>
</dbReference>
<dbReference type="SUPFAM" id="SSF52833">
    <property type="entry name" value="Thioredoxin-like"/>
    <property type="match status" value="1"/>
</dbReference>
<dbReference type="EMBL" id="JAIRBM010000020">
    <property type="protein sequence ID" value="MBZ6078619.1"/>
    <property type="molecule type" value="Genomic_DNA"/>
</dbReference>
<keyword evidence="4" id="KW-1185">Reference proteome</keyword>
<comment type="similarity">
    <text evidence="1">Belongs to the GST superfamily. NadH family.</text>
</comment>
<dbReference type="InterPro" id="IPR051924">
    <property type="entry name" value="GST_Kappa/NadH"/>
</dbReference>
<sequence>MPRTIDYYFSLMSPWAYIGHTPFMEIARRHRIEVNYKPVFLGRVFSETGGLPLAQRHPARQRYRLVELQRWREKRGLNFNIKPKYWPFEVNLADRFVIAVAVSGKDADPFLRRAFAALWEEEQDLGNPVVLAELAEAAGLDSSSLMDIATGSTTEAIYALNLENAVSGDVFGSPAYVLDGEVFWGQDRLELLDDALKSGREPYSPDV</sequence>
<name>A0ABS7VST9_9HYPH</name>
<evidence type="ECO:0000259" key="2">
    <source>
        <dbReference type="Pfam" id="PF01323"/>
    </source>
</evidence>
<keyword evidence="1 3" id="KW-0413">Isomerase</keyword>
<dbReference type="PANTHER" id="PTHR42943">
    <property type="entry name" value="GLUTATHIONE S-TRANSFERASE KAPPA"/>
    <property type="match status" value="1"/>
</dbReference>
<dbReference type="RefSeq" id="WP_224315370.1">
    <property type="nucleotide sequence ID" value="NZ_JAIRBM010000020.1"/>
</dbReference>
<dbReference type="InterPro" id="IPR001853">
    <property type="entry name" value="DSBA-like_thioredoxin_dom"/>
</dbReference>
<organism evidence="3 4">
    <name type="scientific">Microvirga puerhi</name>
    <dbReference type="NCBI Taxonomy" id="2876078"/>
    <lineage>
        <taxon>Bacteria</taxon>
        <taxon>Pseudomonadati</taxon>
        <taxon>Pseudomonadota</taxon>
        <taxon>Alphaproteobacteria</taxon>
        <taxon>Hyphomicrobiales</taxon>
        <taxon>Methylobacteriaceae</taxon>
        <taxon>Microvirga</taxon>
    </lineage>
</organism>
<comment type="caution">
    <text evidence="3">The sequence shown here is derived from an EMBL/GenBank/DDBJ whole genome shotgun (WGS) entry which is preliminary data.</text>
</comment>
<dbReference type="Proteomes" id="UP000704176">
    <property type="component" value="Unassembled WGS sequence"/>
</dbReference>
<reference evidence="3 4" key="1">
    <citation type="submission" date="2021-09" db="EMBL/GenBank/DDBJ databases">
        <title>The complete genome sequence of a new microorganism.</title>
        <authorList>
            <person name="Zi Z."/>
        </authorList>
    </citation>
    <scope>NUCLEOTIDE SEQUENCE [LARGE SCALE GENOMIC DNA]</scope>
    <source>
        <strain evidence="3 4">WGZ8</strain>
    </source>
</reference>
<dbReference type="Pfam" id="PF01323">
    <property type="entry name" value="DSBA"/>
    <property type="match status" value="1"/>
</dbReference>
<dbReference type="CDD" id="cd03022">
    <property type="entry name" value="DsbA_HCCA_Iso"/>
    <property type="match status" value="1"/>
</dbReference>
<evidence type="ECO:0000313" key="3">
    <source>
        <dbReference type="EMBL" id="MBZ6078619.1"/>
    </source>
</evidence>
<dbReference type="InterPro" id="IPR036249">
    <property type="entry name" value="Thioredoxin-like_sf"/>
</dbReference>
<accession>A0ABS7VST9</accession>
<evidence type="ECO:0000313" key="4">
    <source>
        <dbReference type="Proteomes" id="UP000704176"/>
    </source>
</evidence>